<protein>
    <submittedName>
        <fullName evidence="2">Dihydrofolate reductase family protein</fullName>
    </submittedName>
</protein>
<dbReference type="RefSeq" id="WP_367724119.1">
    <property type="nucleotide sequence ID" value="NZ_JBFOCI010000003.1"/>
</dbReference>
<evidence type="ECO:0000259" key="1">
    <source>
        <dbReference type="Pfam" id="PF01872"/>
    </source>
</evidence>
<evidence type="ECO:0000313" key="3">
    <source>
        <dbReference type="Proteomes" id="UP001556196"/>
    </source>
</evidence>
<name>A0ABV3R225_9HYPH</name>
<dbReference type="PANTHER" id="PTHR38011:SF11">
    <property type="entry name" value="2,5-DIAMINO-6-RIBOSYLAMINO-4(3H)-PYRIMIDINONE 5'-PHOSPHATE REDUCTASE"/>
    <property type="match status" value="1"/>
</dbReference>
<sequence>MRKLIAGMKVSLDGKYEGPESVADWVEAWSDDYGLMAEVDACVLGAGMYGGYERYWTSVQTAPDTPAWISGAPPTPAERQWADFIRRTPHYVLSATLDHADWPDTAFIRGVADLAALKQQAGKSIYLVGGGRTTAGLIDAGVVDELRLIVYPVIAGDGKALFATGGRRQGLDLRRAEPLGDGRVRLAYGIGG</sequence>
<keyword evidence="3" id="KW-1185">Reference proteome</keyword>
<evidence type="ECO:0000313" key="2">
    <source>
        <dbReference type="EMBL" id="MEW9806997.1"/>
    </source>
</evidence>
<dbReference type="Proteomes" id="UP001556196">
    <property type="component" value="Unassembled WGS sequence"/>
</dbReference>
<dbReference type="InterPro" id="IPR002734">
    <property type="entry name" value="RibDG_C"/>
</dbReference>
<gene>
    <name evidence="2" type="ORF">ABUE31_13480</name>
</gene>
<dbReference type="SUPFAM" id="SSF53597">
    <property type="entry name" value="Dihydrofolate reductase-like"/>
    <property type="match status" value="1"/>
</dbReference>
<dbReference type="InterPro" id="IPR024072">
    <property type="entry name" value="DHFR-like_dom_sf"/>
</dbReference>
<dbReference type="InterPro" id="IPR050765">
    <property type="entry name" value="Riboflavin_Biosynth_HTPR"/>
</dbReference>
<dbReference type="PANTHER" id="PTHR38011">
    <property type="entry name" value="DIHYDROFOLATE REDUCTASE FAMILY PROTEIN (AFU_ORTHOLOGUE AFUA_8G06820)"/>
    <property type="match status" value="1"/>
</dbReference>
<comment type="caution">
    <text evidence="2">The sequence shown here is derived from an EMBL/GenBank/DDBJ whole genome shotgun (WGS) entry which is preliminary data.</text>
</comment>
<dbReference type="Gene3D" id="3.40.430.10">
    <property type="entry name" value="Dihydrofolate Reductase, subunit A"/>
    <property type="match status" value="1"/>
</dbReference>
<dbReference type="EMBL" id="JBFOCI010000003">
    <property type="protein sequence ID" value="MEW9806997.1"/>
    <property type="molecule type" value="Genomic_DNA"/>
</dbReference>
<organism evidence="2 3">
    <name type="scientific">Mesorhizobium marinum</name>
    <dbReference type="NCBI Taxonomy" id="3228790"/>
    <lineage>
        <taxon>Bacteria</taxon>
        <taxon>Pseudomonadati</taxon>
        <taxon>Pseudomonadota</taxon>
        <taxon>Alphaproteobacteria</taxon>
        <taxon>Hyphomicrobiales</taxon>
        <taxon>Phyllobacteriaceae</taxon>
        <taxon>Mesorhizobium</taxon>
    </lineage>
</organism>
<accession>A0ABV3R225</accession>
<proteinExistence type="predicted"/>
<dbReference type="Pfam" id="PF01872">
    <property type="entry name" value="RibD_C"/>
    <property type="match status" value="1"/>
</dbReference>
<feature type="domain" description="Bacterial bifunctional deaminase-reductase C-terminal" evidence="1">
    <location>
        <begin position="2"/>
        <end position="181"/>
    </location>
</feature>
<reference evidence="2 3" key="1">
    <citation type="submission" date="2024-06" db="EMBL/GenBank/DDBJ databases">
        <authorList>
            <person name="Tuo L."/>
        </authorList>
    </citation>
    <scope>NUCLEOTIDE SEQUENCE [LARGE SCALE GENOMIC DNA]</scope>
    <source>
        <strain evidence="2 3">ZMM04-5</strain>
    </source>
</reference>